<dbReference type="PROSITE" id="PS51257">
    <property type="entry name" value="PROKAR_LIPOPROTEIN"/>
    <property type="match status" value="1"/>
</dbReference>
<protein>
    <recommendedName>
        <fullName evidence="4">Lipocalin-like domain-containing protein</fullName>
    </recommendedName>
</protein>
<evidence type="ECO:0000313" key="2">
    <source>
        <dbReference type="EMBL" id="HJF07647.1"/>
    </source>
</evidence>
<organism evidence="2 3">
    <name type="scientific">Phocaeicola coprocola</name>
    <dbReference type="NCBI Taxonomy" id="310298"/>
    <lineage>
        <taxon>Bacteria</taxon>
        <taxon>Pseudomonadati</taxon>
        <taxon>Bacteroidota</taxon>
        <taxon>Bacteroidia</taxon>
        <taxon>Bacteroidales</taxon>
        <taxon>Bacteroidaceae</taxon>
        <taxon>Phocaeicola</taxon>
    </lineage>
</organism>
<feature type="chain" id="PRO_5037863536" description="Lipocalin-like domain-containing protein" evidence="1">
    <location>
        <begin position="27"/>
        <end position="425"/>
    </location>
</feature>
<gene>
    <name evidence="2" type="ORF">K8U81_05575</name>
</gene>
<reference evidence="2" key="2">
    <citation type="submission" date="2021-09" db="EMBL/GenBank/DDBJ databases">
        <authorList>
            <person name="Gilroy R."/>
        </authorList>
    </citation>
    <scope>NUCLEOTIDE SEQUENCE</scope>
    <source>
        <strain evidence="2">CHK165-8395</strain>
    </source>
</reference>
<reference evidence="2" key="1">
    <citation type="journal article" date="2021" name="PeerJ">
        <title>Extensive microbial diversity within the chicken gut microbiome revealed by metagenomics and culture.</title>
        <authorList>
            <person name="Gilroy R."/>
            <person name="Ravi A."/>
            <person name="Getino M."/>
            <person name="Pursley I."/>
            <person name="Horton D.L."/>
            <person name="Alikhan N.F."/>
            <person name="Baker D."/>
            <person name="Gharbi K."/>
            <person name="Hall N."/>
            <person name="Watson M."/>
            <person name="Adriaenssens E.M."/>
            <person name="Foster-Nyarko E."/>
            <person name="Jarju S."/>
            <person name="Secka A."/>
            <person name="Antonio M."/>
            <person name="Oren A."/>
            <person name="Chaudhuri R.R."/>
            <person name="La Ragione R."/>
            <person name="Hildebrand F."/>
            <person name="Pallen M.J."/>
        </authorList>
    </citation>
    <scope>NUCLEOTIDE SEQUENCE</scope>
    <source>
        <strain evidence="2">CHK165-8395</strain>
    </source>
</reference>
<proteinExistence type="predicted"/>
<evidence type="ECO:0000313" key="3">
    <source>
        <dbReference type="Proteomes" id="UP000718012"/>
    </source>
</evidence>
<sequence>MKLKNIIRYTKIYGLMLLTASITLCACISEGDETIVLEESQATASQLILGEWELSSYKITDEEGNPINEPGIENGVPTIPAFDFKDDNTCLITPPNEAVSEGKYDISEDGSVLWVEGYGEWEIFSLGKNKLVLTREIIYNGKTYNVMYILERNAPGEDSPNGNLGGEVGSVDDNNPYQPWAHNLVSQITMTRHYTSNNSIEKTVYKFQYDVKSRIIEYTIDNYDAISNMVTESNKFNFTYDDSKVYLYYNEELMNTGVVGHNGFLDYLYEGNSDTASSFFDYNADGYVTYLETNGEKWNPIYSTSWSGAKNMASPTDGGDELSYNSDAINNASVDFNGLMTSCYQWEWSMHNGYSGVVLGLFDFYGKRSYQVASKVVRNALWIDEMTDWEITKSETGDYIITFYEITRSGSNHPFTATYEIEYYH</sequence>
<feature type="signal peptide" evidence="1">
    <location>
        <begin position="1"/>
        <end position="26"/>
    </location>
</feature>
<evidence type="ECO:0000256" key="1">
    <source>
        <dbReference type="SAM" id="SignalP"/>
    </source>
</evidence>
<dbReference type="EMBL" id="DYXD01000123">
    <property type="protein sequence ID" value="HJF07647.1"/>
    <property type="molecule type" value="Genomic_DNA"/>
</dbReference>
<comment type="caution">
    <text evidence="2">The sequence shown here is derived from an EMBL/GenBank/DDBJ whole genome shotgun (WGS) entry which is preliminary data.</text>
</comment>
<name>A0A921K3X1_9BACT</name>
<dbReference type="AlphaFoldDB" id="A0A921K3X1"/>
<keyword evidence="1" id="KW-0732">Signal</keyword>
<dbReference type="Proteomes" id="UP000718012">
    <property type="component" value="Unassembled WGS sequence"/>
</dbReference>
<evidence type="ECO:0008006" key="4">
    <source>
        <dbReference type="Google" id="ProtNLM"/>
    </source>
</evidence>
<accession>A0A921K3X1</accession>